<proteinExistence type="predicted"/>
<dbReference type="AlphaFoldDB" id="A0A0C3QFP5"/>
<dbReference type="EMBL" id="KN823067">
    <property type="protein sequence ID" value="KIO24144.1"/>
    <property type="molecule type" value="Genomic_DNA"/>
</dbReference>
<sequence>MRQVTKLVIRPNSQGVDVPAAVQFLSKPLSPTASLPCLPCLREIELPSWGWDTQDVLDMVQFRFRALSSEGMEETLLTINVDRPGFNWAISPRPILELAALVKMRETLGVKCVQLDGWKDPKGMLAVAWNEEASKPVWV</sequence>
<accession>A0A0C3QFP5</accession>
<protein>
    <submittedName>
        <fullName evidence="1">Uncharacterized protein</fullName>
    </submittedName>
</protein>
<evidence type="ECO:0000313" key="2">
    <source>
        <dbReference type="Proteomes" id="UP000054248"/>
    </source>
</evidence>
<dbReference type="Proteomes" id="UP000054248">
    <property type="component" value="Unassembled WGS sequence"/>
</dbReference>
<name>A0A0C3QFP5_9AGAM</name>
<dbReference type="HOGENOM" id="CLU_1846577_0_0_1"/>
<reference evidence="2" key="2">
    <citation type="submission" date="2015-01" db="EMBL/GenBank/DDBJ databases">
        <title>Evolutionary Origins and Diversification of the Mycorrhizal Mutualists.</title>
        <authorList>
            <consortium name="DOE Joint Genome Institute"/>
            <consortium name="Mycorrhizal Genomics Consortium"/>
            <person name="Kohler A."/>
            <person name="Kuo A."/>
            <person name="Nagy L.G."/>
            <person name="Floudas D."/>
            <person name="Copeland A."/>
            <person name="Barry K.W."/>
            <person name="Cichocki N."/>
            <person name="Veneault-Fourrey C."/>
            <person name="LaButti K."/>
            <person name="Lindquist E.A."/>
            <person name="Lipzen A."/>
            <person name="Lundell T."/>
            <person name="Morin E."/>
            <person name="Murat C."/>
            <person name="Riley R."/>
            <person name="Ohm R."/>
            <person name="Sun H."/>
            <person name="Tunlid A."/>
            <person name="Henrissat B."/>
            <person name="Grigoriev I.V."/>
            <person name="Hibbett D.S."/>
            <person name="Martin F."/>
        </authorList>
    </citation>
    <scope>NUCLEOTIDE SEQUENCE [LARGE SCALE GENOMIC DNA]</scope>
    <source>
        <strain evidence="2">MUT 4182</strain>
    </source>
</reference>
<keyword evidence="2" id="KW-1185">Reference proteome</keyword>
<reference evidence="1 2" key="1">
    <citation type="submission" date="2014-04" db="EMBL/GenBank/DDBJ databases">
        <authorList>
            <consortium name="DOE Joint Genome Institute"/>
            <person name="Kuo A."/>
            <person name="Girlanda M."/>
            <person name="Perotto S."/>
            <person name="Kohler A."/>
            <person name="Nagy L.G."/>
            <person name="Floudas D."/>
            <person name="Copeland A."/>
            <person name="Barry K.W."/>
            <person name="Cichocki N."/>
            <person name="Veneault-Fourrey C."/>
            <person name="LaButti K."/>
            <person name="Lindquist E.A."/>
            <person name="Lipzen A."/>
            <person name="Lundell T."/>
            <person name="Morin E."/>
            <person name="Murat C."/>
            <person name="Sun H."/>
            <person name="Tunlid A."/>
            <person name="Henrissat B."/>
            <person name="Grigoriev I.V."/>
            <person name="Hibbett D.S."/>
            <person name="Martin F."/>
            <person name="Nordberg H.P."/>
            <person name="Cantor M.N."/>
            <person name="Hua S.X."/>
        </authorList>
    </citation>
    <scope>NUCLEOTIDE SEQUENCE [LARGE SCALE GENOMIC DNA]</scope>
    <source>
        <strain evidence="1 2">MUT 4182</strain>
    </source>
</reference>
<organism evidence="1 2">
    <name type="scientific">Tulasnella calospora MUT 4182</name>
    <dbReference type="NCBI Taxonomy" id="1051891"/>
    <lineage>
        <taxon>Eukaryota</taxon>
        <taxon>Fungi</taxon>
        <taxon>Dikarya</taxon>
        <taxon>Basidiomycota</taxon>
        <taxon>Agaricomycotina</taxon>
        <taxon>Agaricomycetes</taxon>
        <taxon>Cantharellales</taxon>
        <taxon>Tulasnellaceae</taxon>
        <taxon>Tulasnella</taxon>
    </lineage>
</organism>
<evidence type="ECO:0000313" key="1">
    <source>
        <dbReference type="EMBL" id="KIO24144.1"/>
    </source>
</evidence>
<gene>
    <name evidence="1" type="ORF">M407DRAFT_244551</name>
</gene>